<name>A0A371GF95_MUCPR</name>
<reference evidence="3" key="1">
    <citation type="submission" date="2018-05" db="EMBL/GenBank/DDBJ databases">
        <title>Draft genome of Mucuna pruriens seed.</title>
        <authorList>
            <person name="Nnadi N.E."/>
            <person name="Vos R."/>
            <person name="Hasami M.H."/>
            <person name="Devisetty U.K."/>
            <person name="Aguiy J.C."/>
        </authorList>
    </citation>
    <scope>NUCLEOTIDE SEQUENCE [LARGE SCALE GENOMIC DNA]</scope>
    <source>
        <strain evidence="3">JCA_2017</strain>
    </source>
</reference>
<dbReference type="InterPro" id="IPR036397">
    <property type="entry name" value="RNaseH_sf"/>
</dbReference>
<dbReference type="InterPro" id="IPR012337">
    <property type="entry name" value="RNaseH-like_sf"/>
</dbReference>
<feature type="compositionally biased region" description="Basic and acidic residues" evidence="1">
    <location>
        <begin position="322"/>
        <end position="334"/>
    </location>
</feature>
<feature type="compositionally biased region" description="Basic and acidic residues" evidence="1">
    <location>
        <begin position="303"/>
        <end position="315"/>
    </location>
</feature>
<evidence type="ECO:0000313" key="4">
    <source>
        <dbReference type="Proteomes" id="UP000257109"/>
    </source>
</evidence>
<proteinExistence type="predicted"/>
<dbReference type="EMBL" id="QJKJ01005800">
    <property type="protein sequence ID" value="RDX88963.1"/>
    <property type="molecule type" value="Genomic_DNA"/>
</dbReference>
<feature type="non-terminal residue" evidence="3">
    <location>
        <position position="1"/>
    </location>
</feature>
<evidence type="ECO:0000256" key="1">
    <source>
        <dbReference type="SAM" id="MobiDB-lite"/>
    </source>
</evidence>
<dbReference type="GO" id="GO:0003676">
    <property type="term" value="F:nucleic acid binding"/>
    <property type="evidence" value="ECO:0007669"/>
    <property type="project" value="InterPro"/>
</dbReference>
<protein>
    <submittedName>
        <fullName evidence="3">Retrovirus-related Pol polyprotein</fullName>
    </submittedName>
</protein>
<dbReference type="FunFam" id="3.30.420.10:FF:000032">
    <property type="entry name" value="Retrovirus-related Pol polyprotein from transposon 297-like Protein"/>
    <property type="match status" value="1"/>
</dbReference>
<organism evidence="3 4">
    <name type="scientific">Mucuna pruriens</name>
    <name type="common">Velvet bean</name>
    <name type="synonym">Dolichos pruriens</name>
    <dbReference type="NCBI Taxonomy" id="157652"/>
    <lineage>
        <taxon>Eukaryota</taxon>
        <taxon>Viridiplantae</taxon>
        <taxon>Streptophyta</taxon>
        <taxon>Embryophyta</taxon>
        <taxon>Tracheophyta</taxon>
        <taxon>Spermatophyta</taxon>
        <taxon>Magnoliopsida</taxon>
        <taxon>eudicotyledons</taxon>
        <taxon>Gunneridae</taxon>
        <taxon>Pentapetalae</taxon>
        <taxon>rosids</taxon>
        <taxon>fabids</taxon>
        <taxon>Fabales</taxon>
        <taxon>Fabaceae</taxon>
        <taxon>Papilionoideae</taxon>
        <taxon>50 kb inversion clade</taxon>
        <taxon>NPAAA clade</taxon>
        <taxon>indigoferoid/millettioid clade</taxon>
        <taxon>Phaseoleae</taxon>
        <taxon>Mucuna</taxon>
    </lineage>
</organism>
<dbReference type="Gene3D" id="3.30.420.10">
    <property type="entry name" value="Ribonuclease H-like superfamily/Ribonuclease H"/>
    <property type="match status" value="1"/>
</dbReference>
<dbReference type="AlphaFoldDB" id="A0A371GF95"/>
<feature type="region of interest" description="Disordered" evidence="1">
    <location>
        <begin position="299"/>
        <end position="352"/>
    </location>
</feature>
<sequence length="352" mass="40464">MDYMKRCDRCQRFVDLHVVASPWPFHKWGIDILGPFPMAPSQVKFLMVAMDYFTKWIEAEPMATITAERVKRFIWKKIVCRFGLPAEIVSDNGTQFASSITARFCQDLDIKQSFTSVEHPQANGQAEVANRVILRGLRRRLEEAKGRWAEELPQVLWSYHTTPHSTTDETPFRLTYGSEAMIPPPANEEELGTNLDLLPEVREIAHIKEYAAKARVARKYGQRVIHRDFEVKDLVLRKTTLGVEKNKLTPKWEGPFRITERVGKGAYHLEHLDGRRIAHLEHRQLEKLQDPKRTTIETDLGSEELKLQDPKRTAIETDSGSEELKLQDPKRTAIETDPGSEESSNKILNGRP</sequence>
<evidence type="ECO:0000259" key="2">
    <source>
        <dbReference type="PROSITE" id="PS50994"/>
    </source>
</evidence>
<feature type="compositionally biased region" description="Polar residues" evidence="1">
    <location>
        <begin position="341"/>
        <end position="352"/>
    </location>
</feature>
<comment type="caution">
    <text evidence="3">The sequence shown here is derived from an EMBL/GenBank/DDBJ whole genome shotgun (WGS) entry which is preliminary data.</text>
</comment>
<accession>A0A371GF95</accession>
<dbReference type="Proteomes" id="UP000257109">
    <property type="component" value="Unassembled WGS sequence"/>
</dbReference>
<dbReference type="PANTHER" id="PTHR37984:SF5">
    <property type="entry name" value="PROTEIN NYNRIN-LIKE"/>
    <property type="match status" value="1"/>
</dbReference>
<dbReference type="PROSITE" id="PS50994">
    <property type="entry name" value="INTEGRASE"/>
    <property type="match status" value="1"/>
</dbReference>
<dbReference type="GO" id="GO:0015074">
    <property type="term" value="P:DNA integration"/>
    <property type="evidence" value="ECO:0007669"/>
    <property type="project" value="InterPro"/>
</dbReference>
<dbReference type="PANTHER" id="PTHR37984">
    <property type="entry name" value="PROTEIN CBG26694"/>
    <property type="match status" value="1"/>
</dbReference>
<dbReference type="OrthoDB" id="413122at2759"/>
<evidence type="ECO:0000313" key="3">
    <source>
        <dbReference type="EMBL" id="RDX88963.1"/>
    </source>
</evidence>
<dbReference type="Pfam" id="PF00665">
    <property type="entry name" value="rve"/>
    <property type="match status" value="1"/>
</dbReference>
<dbReference type="InterPro" id="IPR050951">
    <property type="entry name" value="Retrovirus_Pol_polyprotein"/>
</dbReference>
<keyword evidence="4" id="KW-1185">Reference proteome</keyword>
<dbReference type="InterPro" id="IPR001584">
    <property type="entry name" value="Integrase_cat-core"/>
</dbReference>
<dbReference type="SUPFAM" id="SSF53098">
    <property type="entry name" value="Ribonuclease H-like"/>
    <property type="match status" value="1"/>
</dbReference>
<gene>
    <name evidence="3" type="primary">POL</name>
    <name evidence="3" type="ORF">CR513_29374</name>
</gene>
<feature type="domain" description="Integrase catalytic" evidence="2">
    <location>
        <begin position="20"/>
        <end position="179"/>
    </location>
</feature>